<evidence type="ECO:0000256" key="1">
    <source>
        <dbReference type="ARBA" id="ARBA00023284"/>
    </source>
</evidence>
<reference evidence="5" key="1">
    <citation type="journal article" date="2019" name="Int. J. Syst. Evol. Microbiol.">
        <title>The Global Catalogue of Microorganisms (GCM) 10K type strain sequencing project: providing services to taxonomists for standard genome sequencing and annotation.</title>
        <authorList>
            <consortium name="The Broad Institute Genomics Platform"/>
            <consortium name="The Broad Institute Genome Sequencing Center for Infectious Disease"/>
            <person name="Wu L."/>
            <person name="Ma J."/>
        </authorList>
    </citation>
    <scope>NUCLEOTIDE SEQUENCE [LARGE SCALE GENOMIC DNA]</scope>
    <source>
        <strain evidence="5">KCTC 42182</strain>
    </source>
</reference>
<feature type="signal peptide" evidence="2">
    <location>
        <begin position="1"/>
        <end position="26"/>
    </location>
</feature>
<dbReference type="SUPFAM" id="SSF52833">
    <property type="entry name" value="Thioredoxin-like"/>
    <property type="match status" value="1"/>
</dbReference>
<dbReference type="InterPro" id="IPR013766">
    <property type="entry name" value="Thioredoxin_domain"/>
</dbReference>
<feature type="chain" id="PRO_5045180281" evidence="2">
    <location>
        <begin position="27"/>
        <end position="134"/>
    </location>
</feature>
<dbReference type="CDD" id="cd02947">
    <property type="entry name" value="TRX_family"/>
    <property type="match status" value="1"/>
</dbReference>
<name>A0ABV7VIS5_9PROT</name>
<evidence type="ECO:0000313" key="5">
    <source>
        <dbReference type="Proteomes" id="UP001595711"/>
    </source>
</evidence>
<comment type="caution">
    <text evidence="4">The sequence shown here is derived from an EMBL/GenBank/DDBJ whole genome shotgun (WGS) entry which is preliminary data.</text>
</comment>
<dbReference type="Proteomes" id="UP001595711">
    <property type="component" value="Unassembled WGS sequence"/>
</dbReference>
<dbReference type="PROSITE" id="PS00194">
    <property type="entry name" value="THIOREDOXIN_1"/>
    <property type="match status" value="1"/>
</dbReference>
<protein>
    <submittedName>
        <fullName evidence="4">Thioredoxin family protein</fullName>
    </submittedName>
</protein>
<dbReference type="InterPro" id="IPR036249">
    <property type="entry name" value="Thioredoxin-like_sf"/>
</dbReference>
<keyword evidence="5" id="KW-1185">Reference proteome</keyword>
<sequence>MNKTRPILSAFVGAFAVLAMMHAGLAAERKSFDAKSFAAAQAAGSPILVEISASWCPTCKAQKPIVDALAELPENKALVIFEVDFDSQKPVVRDFRAQSQSTLIAFRGKVETARSVGDTSPDSIGSLVKSTVAK</sequence>
<dbReference type="Pfam" id="PF00085">
    <property type="entry name" value="Thioredoxin"/>
    <property type="match status" value="1"/>
</dbReference>
<evidence type="ECO:0000256" key="2">
    <source>
        <dbReference type="SAM" id="SignalP"/>
    </source>
</evidence>
<feature type="domain" description="Thioredoxin" evidence="3">
    <location>
        <begin position="18"/>
        <end position="133"/>
    </location>
</feature>
<gene>
    <name evidence="4" type="ORF">ACFOOQ_16405</name>
</gene>
<dbReference type="PROSITE" id="PS51352">
    <property type="entry name" value="THIOREDOXIN_2"/>
    <property type="match status" value="1"/>
</dbReference>
<keyword evidence="2" id="KW-0732">Signal</keyword>
<accession>A0ABV7VIS5</accession>
<keyword evidence="1" id="KW-0676">Redox-active center</keyword>
<proteinExistence type="predicted"/>
<dbReference type="EMBL" id="JBHRYJ010000003">
    <property type="protein sequence ID" value="MFC3677140.1"/>
    <property type="molecule type" value="Genomic_DNA"/>
</dbReference>
<evidence type="ECO:0000313" key="4">
    <source>
        <dbReference type="EMBL" id="MFC3677140.1"/>
    </source>
</evidence>
<dbReference type="Gene3D" id="3.40.30.10">
    <property type="entry name" value="Glutaredoxin"/>
    <property type="match status" value="1"/>
</dbReference>
<evidence type="ECO:0000259" key="3">
    <source>
        <dbReference type="PROSITE" id="PS51352"/>
    </source>
</evidence>
<dbReference type="RefSeq" id="WP_379728615.1">
    <property type="nucleotide sequence ID" value="NZ_JBHRYJ010000003.1"/>
</dbReference>
<dbReference type="InterPro" id="IPR017937">
    <property type="entry name" value="Thioredoxin_CS"/>
</dbReference>
<organism evidence="4 5">
    <name type="scientific">Ferrovibrio xuzhouensis</name>
    <dbReference type="NCBI Taxonomy" id="1576914"/>
    <lineage>
        <taxon>Bacteria</taxon>
        <taxon>Pseudomonadati</taxon>
        <taxon>Pseudomonadota</taxon>
        <taxon>Alphaproteobacteria</taxon>
        <taxon>Rhodospirillales</taxon>
        <taxon>Rhodospirillaceae</taxon>
        <taxon>Ferrovibrio</taxon>
    </lineage>
</organism>